<feature type="transmembrane region" description="Helical" evidence="1">
    <location>
        <begin position="54"/>
        <end position="76"/>
    </location>
</feature>
<feature type="transmembrane region" description="Helical" evidence="1">
    <location>
        <begin position="214"/>
        <end position="238"/>
    </location>
</feature>
<dbReference type="PANTHER" id="PTHR23028:SF128">
    <property type="entry name" value="ACYLTRANSFERASE 3 DOMAIN-CONTAINING PROTEIN"/>
    <property type="match status" value="1"/>
</dbReference>
<evidence type="ECO:0000313" key="3">
    <source>
        <dbReference type="EMBL" id="CAF9921105.1"/>
    </source>
</evidence>
<dbReference type="Proteomes" id="UP000664169">
    <property type="component" value="Unassembled WGS sequence"/>
</dbReference>
<dbReference type="OrthoDB" id="5405781at2759"/>
<dbReference type="EMBL" id="CAJPDQ010000016">
    <property type="protein sequence ID" value="CAF9921105.1"/>
    <property type="molecule type" value="Genomic_DNA"/>
</dbReference>
<keyword evidence="1" id="KW-1133">Transmembrane helix</keyword>
<feature type="transmembrane region" description="Helical" evidence="1">
    <location>
        <begin position="181"/>
        <end position="199"/>
    </location>
</feature>
<keyword evidence="1" id="KW-0812">Transmembrane</keyword>
<protein>
    <recommendedName>
        <fullName evidence="2">Acyltransferase 3 domain-containing protein</fullName>
    </recommendedName>
</protein>
<dbReference type="Pfam" id="PF01757">
    <property type="entry name" value="Acyl_transf_3"/>
    <property type="match status" value="1"/>
</dbReference>
<sequence>MPAPASSANTKWADGIRGLASLLVVTAHVCRSLAPFLLSPTLGPKNGPMLMQLPILRCLVMGRASVAVFAIVSGYVNGLKPIRQTRAGQIDAALAGIAKAAYRRTGRFIAPVMVATITSWLICQLGAYRLARVVDSQWIRDSSPRASASFPMAFVDLFQNLVTTWTSGANIYDPIQWTMTFLLRGSMLIYLTLFATAYIQPRFRILVYATMQAYYWWIGDAVIGINVFAGLIMAELTYDEGFQDLIKRRSIVAGLLSFIMILLGMLCTSFPEENPDWATWSKTMIRIGRHIFPSHAEHSRFYSGLGAQLICYGVMINSTARRLVSSSWPCFLGKVSYAVYLTHAPLIRTVLTWGLFGFSKRPPSPGHDKEGRWFPQPWTPLTSKWLAVVLVPLWYIFLYRMALFWTAYVDPLCAKACNWIETKMFREETVAEKQTLLA</sequence>
<feature type="transmembrane region" description="Helical" evidence="1">
    <location>
        <begin position="250"/>
        <end position="271"/>
    </location>
</feature>
<keyword evidence="1" id="KW-0472">Membrane</keyword>
<evidence type="ECO:0000256" key="1">
    <source>
        <dbReference type="SAM" id="Phobius"/>
    </source>
</evidence>
<dbReference type="InterPro" id="IPR002656">
    <property type="entry name" value="Acyl_transf_3_dom"/>
</dbReference>
<proteinExistence type="predicted"/>
<comment type="caution">
    <text evidence="3">The sequence shown here is derived from an EMBL/GenBank/DDBJ whole genome shotgun (WGS) entry which is preliminary data.</text>
</comment>
<dbReference type="PANTHER" id="PTHR23028">
    <property type="entry name" value="ACETYLTRANSFERASE"/>
    <property type="match status" value="1"/>
</dbReference>
<organism evidence="3 4">
    <name type="scientific">Gomphillus americanus</name>
    <dbReference type="NCBI Taxonomy" id="1940652"/>
    <lineage>
        <taxon>Eukaryota</taxon>
        <taxon>Fungi</taxon>
        <taxon>Dikarya</taxon>
        <taxon>Ascomycota</taxon>
        <taxon>Pezizomycotina</taxon>
        <taxon>Lecanoromycetes</taxon>
        <taxon>OSLEUM clade</taxon>
        <taxon>Ostropomycetidae</taxon>
        <taxon>Ostropales</taxon>
        <taxon>Graphidaceae</taxon>
        <taxon>Gomphilloideae</taxon>
        <taxon>Gomphillus</taxon>
    </lineage>
</organism>
<evidence type="ECO:0000313" key="4">
    <source>
        <dbReference type="Proteomes" id="UP000664169"/>
    </source>
</evidence>
<accession>A0A8H3FCJ9</accession>
<feature type="domain" description="Acyltransferase 3" evidence="2">
    <location>
        <begin position="11"/>
        <end position="378"/>
    </location>
</feature>
<feature type="transmembrane region" description="Helical" evidence="1">
    <location>
        <begin position="12"/>
        <end position="34"/>
    </location>
</feature>
<dbReference type="InterPro" id="IPR050879">
    <property type="entry name" value="Acyltransferase_3"/>
</dbReference>
<gene>
    <name evidence="3" type="ORF">GOMPHAMPRED_002230</name>
</gene>
<keyword evidence="4" id="KW-1185">Reference proteome</keyword>
<dbReference type="GO" id="GO:0016747">
    <property type="term" value="F:acyltransferase activity, transferring groups other than amino-acyl groups"/>
    <property type="evidence" value="ECO:0007669"/>
    <property type="project" value="InterPro"/>
</dbReference>
<dbReference type="AlphaFoldDB" id="A0A8H3FCJ9"/>
<evidence type="ECO:0000259" key="2">
    <source>
        <dbReference type="Pfam" id="PF01757"/>
    </source>
</evidence>
<feature type="transmembrane region" description="Helical" evidence="1">
    <location>
        <begin position="378"/>
        <end position="398"/>
    </location>
</feature>
<feature type="transmembrane region" description="Helical" evidence="1">
    <location>
        <begin position="108"/>
        <end position="128"/>
    </location>
</feature>
<feature type="transmembrane region" description="Helical" evidence="1">
    <location>
        <begin position="337"/>
        <end position="358"/>
    </location>
</feature>
<name>A0A8H3FCJ9_9LECA</name>
<reference evidence="3" key="1">
    <citation type="submission" date="2021-03" db="EMBL/GenBank/DDBJ databases">
        <authorList>
            <person name="Tagirdzhanova G."/>
        </authorList>
    </citation>
    <scope>NUCLEOTIDE SEQUENCE</scope>
</reference>